<dbReference type="Gene3D" id="1.10.357.140">
    <property type="entry name" value="UbiA prenyltransferase"/>
    <property type="match status" value="1"/>
</dbReference>
<protein>
    <submittedName>
        <fullName evidence="6">UbiA family prenyltransferase</fullName>
    </submittedName>
</protein>
<evidence type="ECO:0000256" key="4">
    <source>
        <dbReference type="ARBA" id="ARBA00023136"/>
    </source>
</evidence>
<comment type="caution">
    <text evidence="6">The sequence shown here is derived from an EMBL/GenBank/DDBJ whole genome shotgun (WGS) entry which is preliminary data.</text>
</comment>
<feature type="transmembrane region" description="Helical" evidence="5">
    <location>
        <begin position="304"/>
        <end position="321"/>
    </location>
</feature>
<evidence type="ECO:0000256" key="3">
    <source>
        <dbReference type="ARBA" id="ARBA00022989"/>
    </source>
</evidence>
<dbReference type="Proteomes" id="UP001302120">
    <property type="component" value="Unassembled WGS sequence"/>
</dbReference>
<feature type="transmembrane region" description="Helical" evidence="5">
    <location>
        <begin position="168"/>
        <end position="186"/>
    </location>
</feature>
<evidence type="ECO:0000313" key="7">
    <source>
        <dbReference type="Proteomes" id="UP001302120"/>
    </source>
</evidence>
<dbReference type="Pfam" id="PF01040">
    <property type="entry name" value="UbiA"/>
    <property type="match status" value="1"/>
</dbReference>
<feature type="transmembrane region" description="Helical" evidence="5">
    <location>
        <begin position="280"/>
        <end position="297"/>
    </location>
</feature>
<evidence type="ECO:0000313" key="6">
    <source>
        <dbReference type="EMBL" id="MEA5581044.1"/>
    </source>
</evidence>
<gene>
    <name evidence="6" type="ORF">VB620_06785</name>
</gene>
<dbReference type="EMBL" id="JAYGHG010000007">
    <property type="protein sequence ID" value="MEA5581044.1"/>
    <property type="molecule type" value="Genomic_DNA"/>
</dbReference>
<reference evidence="6 7" key="1">
    <citation type="submission" date="2023-12" db="EMBL/GenBank/DDBJ databases">
        <title>Baltic Sea Cyanobacteria.</title>
        <authorList>
            <person name="Delbaje E."/>
            <person name="Fewer D.P."/>
            <person name="Shishido T.K."/>
        </authorList>
    </citation>
    <scope>NUCLEOTIDE SEQUENCE [LARGE SCALE GENOMIC DNA]</scope>
    <source>
        <strain evidence="6 7">UHCC-0300</strain>
    </source>
</reference>
<accession>A0ABU5UBY4</accession>
<dbReference type="InterPro" id="IPR000537">
    <property type="entry name" value="UbiA_prenyltransferase"/>
</dbReference>
<keyword evidence="7" id="KW-1185">Reference proteome</keyword>
<sequence>MIQLEKLAAVIRAKDWWVYKLGAILGSGYATSAILDVSLFTLWPALIFLLIALVLDATFASIINDICDAEEDHISGKTNYMFGRSPLFITSVLIATILPGLIVLVFLRHTPLILGIYVSNWLVFALYSIPPIRLKKRGFWGVLAIALGESFLPHLFAVLWIGNNAHKPLPFIWLILIGVWSLAAGLRSILWHQLQDIENDLGAGVNTFAVSNSPLTLQRLGKWIVFPAEVIALMGILFFFHHPLIWILLSVYLITEYLRHYFWKINIIIVKPSGNDRLALFEYYDIFYPLGAIYLAIEKDPINLIFLGIYVIFYSSRIWWWCRDARGLLTWDIPAYYRKLKN</sequence>
<evidence type="ECO:0000256" key="1">
    <source>
        <dbReference type="ARBA" id="ARBA00004141"/>
    </source>
</evidence>
<proteinExistence type="predicted"/>
<dbReference type="RefSeq" id="WP_323195381.1">
    <property type="nucleotide sequence ID" value="NZ_JAYGHG010000007.1"/>
</dbReference>
<dbReference type="InterPro" id="IPR044878">
    <property type="entry name" value="UbiA_sf"/>
</dbReference>
<feature type="transmembrane region" description="Helical" evidence="5">
    <location>
        <begin position="112"/>
        <end position="129"/>
    </location>
</feature>
<feature type="transmembrane region" description="Helical" evidence="5">
    <location>
        <begin position="21"/>
        <end position="40"/>
    </location>
</feature>
<name>A0ABU5UBY4_9CYAN</name>
<feature type="transmembrane region" description="Helical" evidence="5">
    <location>
        <begin position="141"/>
        <end position="162"/>
    </location>
</feature>
<feature type="transmembrane region" description="Helical" evidence="5">
    <location>
        <begin position="87"/>
        <end position="106"/>
    </location>
</feature>
<evidence type="ECO:0000256" key="2">
    <source>
        <dbReference type="ARBA" id="ARBA00022692"/>
    </source>
</evidence>
<feature type="transmembrane region" description="Helical" evidence="5">
    <location>
        <begin position="230"/>
        <end position="254"/>
    </location>
</feature>
<keyword evidence="3 5" id="KW-1133">Transmembrane helix</keyword>
<evidence type="ECO:0000256" key="5">
    <source>
        <dbReference type="SAM" id="Phobius"/>
    </source>
</evidence>
<keyword evidence="4 5" id="KW-0472">Membrane</keyword>
<organism evidence="6 7">
    <name type="scientific">Nodularia harveyana UHCC-0300</name>
    <dbReference type="NCBI Taxonomy" id="2974287"/>
    <lineage>
        <taxon>Bacteria</taxon>
        <taxon>Bacillati</taxon>
        <taxon>Cyanobacteriota</taxon>
        <taxon>Cyanophyceae</taxon>
        <taxon>Nostocales</taxon>
        <taxon>Nodulariaceae</taxon>
        <taxon>Nodularia</taxon>
    </lineage>
</organism>
<keyword evidence="2 5" id="KW-0812">Transmembrane</keyword>
<comment type="subcellular location">
    <subcellularLocation>
        <location evidence="1">Membrane</location>
        <topology evidence="1">Multi-pass membrane protein</topology>
    </subcellularLocation>
</comment>